<dbReference type="PROSITE" id="PS00041">
    <property type="entry name" value="HTH_ARAC_FAMILY_1"/>
    <property type="match status" value="1"/>
</dbReference>
<dbReference type="InterPro" id="IPR051552">
    <property type="entry name" value="HptR"/>
</dbReference>
<keyword evidence="5" id="KW-0805">Transcription regulation</keyword>
<dbReference type="CDD" id="cd17536">
    <property type="entry name" value="REC_YesN-like"/>
    <property type="match status" value="1"/>
</dbReference>
<evidence type="ECO:0000259" key="10">
    <source>
        <dbReference type="PROSITE" id="PS50110"/>
    </source>
</evidence>
<dbReference type="Gene3D" id="1.10.10.60">
    <property type="entry name" value="Homeodomain-like"/>
    <property type="match status" value="2"/>
</dbReference>
<name>A0ABU9DTQ5_9BACL</name>
<sequence length="524" mass="59291">MKVLIVDDEAHVREGIDLSVSWESYGVTERLMAANGLEALELLKRSQPAVMFCDMKMPLMGGLELLEKIREEGLDTQVIVISGYGDFEYTRATIRANGVDYILKPFRRKDVEEALQKAIQAWREAADLKQVDVDRNFLVRRAEAVLGEKKLAAYFRGEVPLTSSIRSTAEKCGLGGKPLRAVLLLPKNRLEVLNERFMMDDELFSFALENIALYALGSDVPSYLCRLDDYQWLLFMEGTAAGLQGAGHSFYLERLKQAWRHTLRLEMLVGTTPAVAGLEEIHTVIGEARRGLLDSDVLTGSSRNGGAPSGELPHLASEQFLLRKAIEACNKAFAAELVNKHADALRRRGSLRLRELQECTMEANLLLGRWSRLASESSLPPQSLSLPLWINDLDEWRRVLISQMHLLMDSLYQKSGASHSIEEIKDYLDQHFYEEITLTLLAEQFHFSPQYISKKFKDTYQKTIVMYLTDLKIERAKSMLSGTSLSVAEIANQLGYEDENYFSKVFKKQVGVSPSPYRKLHEAK</sequence>
<dbReference type="EMBL" id="JBBPCC010000026">
    <property type="protein sequence ID" value="MEK8132074.1"/>
    <property type="molecule type" value="Genomic_DNA"/>
</dbReference>
<dbReference type="SUPFAM" id="SSF52172">
    <property type="entry name" value="CheY-like"/>
    <property type="match status" value="1"/>
</dbReference>
<dbReference type="Pfam" id="PF12833">
    <property type="entry name" value="HTH_18"/>
    <property type="match status" value="1"/>
</dbReference>
<gene>
    <name evidence="11" type="ORF">WMW72_29675</name>
</gene>
<evidence type="ECO:0000256" key="1">
    <source>
        <dbReference type="ARBA" id="ARBA00004496"/>
    </source>
</evidence>
<dbReference type="SUPFAM" id="SSF46689">
    <property type="entry name" value="Homeodomain-like"/>
    <property type="match status" value="2"/>
</dbReference>
<evidence type="ECO:0000259" key="9">
    <source>
        <dbReference type="PROSITE" id="PS01124"/>
    </source>
</evidence>
<dbReference type="InterPro" id="IPR009057">
    <property type="entry name" value="Homeodomain-like_sf"/>
</dbReference>
<evidence type="ECO:0000256" key="8">
    <source>
        <dbReference type="PROSITE-ProRule" id="PRU00169"/>
    </source>
</evidence>
<dbReference type="PANTHER" id="PTHR42713:SF3">
    <property type="entry name" value="TRANSCRIPTIONAL REGULATORY PROTEIN HPTR"/>
    <property type="match status" value="1"/>
</dbReference>
<dbReference type="PRINTS" id="PR00032">
    <property type="entry name" value="HTHARAC"/>
</dbReference>
<evidence type="ECO:0000256" key="4">
    <source>
        <dbReference type="ARBA" id="ARBA00023012"/>
    </source>
</evidence>
<feature type="domain" description="Response regulatory" evidence="10">
    <location>
        <begin position="2"/>
        <end position="119"/>
    </location>
</feature>
<evidence type="ECO:0000256" key="3">
    <source>
        <dbReference type="ARBA" id="ARBA00022553"/>
    </source>
</evidence>
<dbReference type="InterPro" id="IPR011006">
    <property type="entry name" value="CheY-like_superfamily"/>
</dbReference>
<dbReference type="InterPro" id="IPR020449">
    <property type="entry name" value="Tscrpt_reg_AraC-type_HTH"/>
</dbReference>
<evidence type="ECO:0000256" key="7">
    <source>
        <dbReference type="ARBA" id="ARBA00023163"/>
    </source>
</evidence>
<dbReference type="SMART" id="SM00448">
    <property type="entry name" value="REC"/>
    <property type="match status" value="1"/>
</dbReference>
<keyword evidence="6" id="KW-0238">DNA-binding</keyword>
<keyword evidence="3 8" id="KW-0597">Phosphoprotein</keyword>
<evidence type="ECO:0000313" key="11">
    <source>
        <dbReference type="EMBL" id="MEK8132074.1"/>
    </source>
</evidence>
<feature type="domain" description="HTH araC/xylS-type" evidence="9">
    <location>
        <begin position="422"/>
        <end position="520"/>
    </location>
</feature>
<feature type="modified residue" description="4-aspartylphosphate" evidence="8">
    <location>
        <position position="54"/>
    </location>
</feature>
<dbReference type="SMART" id="SM00342">
    <property type="entry name" value="HTH_ARAC"/>
    <property type="match status" value="1"/>
</dbReference>
<dbReference type="PROSITE" id="PS50110">
    <property type="entry name" value="RESPONSE_REGULATORY"/>
    <property type="match status" value="1"/>
</dbReference>
<dbReference type="InterPro" id="IPR018062">
    <property type="entry name" value="HTH_AraC-typ_CS"/>
</dbReference>
<evidence type="ECO:0000256" key="5">
    <source>
        <dbReference type="ARBA" id="ARBA00023015"/>
    </source>
</evidence>
<protein>
    <submittedName>
        <fullName evidence="11">Response regulator</fullName>
    </submittedName>
</protein>
<evidence type="ECO:0000256" key="6">
    <source>
        <dbReference type="ARBA" id="ARBA00023125"/>
    </source>
</evidence>
<comment type="caution">
    <text evidence="11">The sequence shown here is derived from an EMBL/GenBank/DDBJ whole genome shotgun (WGS) entry which is preliminary data.</text>
</comment>
<proteinExistence type="predicted"/>
<dbReference type="PANTHER" id="PTHR42713">
    <property type="entry name" value="HISTIDINE KINASE-RELATED"/>
    <property type="match status" value="1"/>
</dbReference>
<evidence type="ECO:0000256" key="2">
    <source>
        <dbReference type="ARBA" id="ARBA00022490"/>
    </source>
</evidence>
<organism evidence="11 12">
    <name type="scientific">Paenibacillus filicis</name>
    <dbReference type="NCBI Taxonomy" id="669464"/>
    <lineage>
        <taxon>Bacteria</taxon>
        <taxon>Bacillati</taxon>
        <taxon>Bacillota</taxon>
        <taxon>Bacilli</taxon>
        <taxon>Bacillales</taxon>
        <taxon>Paenibacillaceae</taxon>
        <taxon>Paenibacillus</taxon>
    </lineage>
</organism>
<dbReference type="Proteomes" id="UP001469365">
    <property type="component" value="Unassembled WGS sequence"/>
</dbReference>
<reference evidence="11 12" key="1">
    <citation type="submission" date="2024-04" db="EMBL/GenBank/DDBJ databases">
        <title>draft genome sequnece of Paenibacillus filicis.</title>
        <authorList>
            <person name="Kim D.-U."/>
        </authorList>
    </citation>
    <scope>NUCLEOTIDE SEQUENCE [LARGE SCALE GENOMIC DNA]</scope>
    <source>
        <strain evidence="11 12">KACC14197</strain>
    </source>
</reference>
<keyword evidence="4" id="KW-0902">Two-component regulatory system</keyword>
<evidence type="ECO:0000313" key="12">
    <source>
        <dbReference type="Proteomes" id="UP001469365"/>
    </source>
</evidence>
<dbReference type="RefSeq" id="WP_341419198.1">
    <property type="nucleotide sequence ID" value="NZ_JBBPCC010000026.1"/>
</dbReference>
<keyword evidence="7" id="KW-0804">Transcription</keyword>
<dbReference type="InterPro" id="IPR001789">
    <property type="entry name" value="Sig_transdc_resp-reg_receiver"/>
</dbReference>
<comment type="subcellular location">
    <subcellularLocation>
        <location evidence="1">Cytoplasm</location>
    </subcellularLocation>
</comment>
<dbReference type="PROSITE" id="PS01124">
    <property type="entry name" value="HTH_ARAC_FAMILY_2"/>
    <property type="match status" value="1"/>
</dbReference>
<keyword evidence="12" id="KW-1185">Reference proteome</keyword>
<dbReference type="InterPro" id="IPR018060">
    <property type="entry name" value="HTH_AraC"/>
</dbReference>
<accession>A0ABU9DTQ5</accession>
<dbReference type="Gene3D" id="3.40.50.2300">
    <property type="match status" value="1"/>
</dbReference>
<keyword evidence="2" id="KW-0963">Cytoplasm</keyword>
<dbReference type="Pfam" id="PF00072">
    <property type="entry name" value="Response_reg"/>
    <property type="match status" value="1"/>
</dbReference>